<reference evidence="1" key="1">
    <citation type="journal article" date="2020" name="Nature">
        <title>Giant virus diversity and host interactions through global metagenomics.</title>
        <authorList>
            <person name="Schulz F."/>
            <person name="Roux S."/>
            <person name="Paez-Espino D."/>
            <person name="Jungbluth S."/>
            <person name="Walsh D.A."/>
            <person name="Denef V.J."/>
            <person name="McMahon K.D."/>
            <person name="Konstantinidis K.T."/>
            <person name="Eloe-Fadrosh E.A."/>
            <person name="Kyrpides N.C."/>
            <person name="Woyke T."/>
        </authorList>
    </citation>
    <scope>NUCLEOTIDE SEQUENCE</scope>
    <source>
        <strain evidence="1">GVMAG-S-1091796-13</strain>
    </source>
</reference>
<dbReference type="AlphaFoldDB" id="A0A6C0AMP1"/>
<name>A0A6C0AMP1_9ZZZZ</name>
<protein>
    <submittedName>
        <fullName evidence="1">Uncharacterized protein</fullName>
    </submittedName>
</protein>
<sequence>MSDTELIKEILTELKNLKSEISTIKIQVDFITKSTNNMDNHISFVESVWTVVKNPFSQALQFYYGDNKSIQKLETLNIKSITN</sequence>
<evidence type="ECO:0000313" key="1">
    <source>
        <dbReference type="EMBL" id="QHS80720.1"/>
    </source>
</evidence>
<proteinExistence type="predicted"/>
<accession>A0A6C0AMP1</accession>
<dbReference type="EMBL" id="MN740717">
    <property type="protein sequence ID" value="QHS80720.1"/>
    <property type="molecule type" value="Genomic_DNA"/>
</dbReference>
<organism evidence="1">
    <name type="scientific">viral metagenome</name>
    <dbReference type="NCBI Taxonomy" id="1070528"/>
    <lineage>
        <taxon>unclassified sequences</taxon>
        <taxon>metagenomes</taxon>
        <taxon>organismal metagenomes</taxon>
    </lineage>
</organism>